<proteinExistence type="inferred from homology"/>
<dbReference type="Proteomes" id="UP000193920">
    <property type="component" value="Unassembled WGS sequence"/>
</dbReference>
<dbReference type="EMBL" id="MCOG01000103">
    <property type="protein sequence ID" value="ORY47954.1"/>
    <property type="molecule type" value="Genomic_DNA"/>
</dbReference>
<dbReference type="GO" id="GO:0005634">
    <property type="term" value="C:nucleus"/>
    <property type="evidence" value="ECO:0007669"/>
    <property type="project" value="UniProtKB-SubCell"/>
</dbReference>
<reference evidence="4 5" key="1">
    <citation type="submission" date="2016-08" db="EMBL/GenBank/DDBJ databases">
        <title>A Parts List for Fungal Cellulosomes Revealed by Comparative Genomics.</title>
        <authorList>
            <consortium name="DOE Joint Genome Institute"/>
            <person name="Haitjema C.H."/>
            <person name="Gilmore S.P."/>
            <person name="Henske J.K."/>
            <person name="Solomon K.V."/>
            <person name="De Groot R."/>
            <person name="Kuo A."/>
            <person name="Mondo S.J."/>
            <person name="Salamov A.A."/>
            <person name="Labutti K."/>
            <person name="Zhao Z."/>
            <person name="Chiniquy J."/>
            <person name="Barry K."/>
            <person name="Brewer H.M."/>
            <person name="Purvine S.O."/>
            <person name="Wright A.T."/>
            <person name="Boxma B."/>
            <person name="Van Alen T."/>
            <person name="Hackstein J.H."/>
            <person name="Baker S.E."/>
            <person name="Grigoriev I.V."/>
            <person name="O'Malley M.A."/>
        </authorList>
    </citation>
    <scope>NUCLEOTIDE SEQUENCE [LARGE SCALE GENOMIC DNA]</scope>
    <source>
        <strain evidence="4 5">G1</strain>
    </source>
</reference>
<dbReference type="Pfam" id="PF07491">
    <property type="entry name" value="PPI_Ypi1"/>
    <property type="match status" value="1"/>
</dbReference>
<dbReference type="PANTHER" id="PTHR20835:SF0">
    <property type="entry name" value="E3 UBIQUITIN-PROTEIN LIGASE PPP1R11"/>
    <property type="match status" value="1"/>
</dbReference>
<comment type="subcellular location">
    <subcellularLocation>
        <location evidence="2">Nucleus</location>
    </subcellularLocation>
</comment>
<dbReference type="InterPro" id="IPR011107">
    <property type="entry name" value="PPI_Ypi1"/>
</dbReference>
<evidence type="ECO:0000256" key="1">
    <source>
        <dbReference type="ARBA" id="ARBA00005605"/>
    </source>
</evidence>
<organism evidence="4 5">
    <name type="scientific">Neocallimastix californiae</name>
    <dbReference type="NCBI Taxonomy" id="1754190"/>
    <lineage>
        <taxon>Eukaryota</taxon>
        <taxon>Fungi</taxon>
        <taxon>Fungi incertae sedis</taxon>
        <taxon>Chytridiomycota</taxon>
        <taxon>Chytridiomycota incertae sedis</taxon>
        <taxon>Neocallimastigomycetes</taxon>
        <taxon>Neocallimastigales</taxon>
        <taxon>Neocallimastigaceae</taxon>
        <taxon>Neocallimastix</taxon>
    </lineage>
</organism>
<comment type="caution">
    <text evidence="4">The sequence shown here is derived from an EMBL/GenBank/DDBJ whole genome shotgun (WGS) entry which is preliminary data.</text>
</comment>
<dbReference type="AlphaFoldDB" id="A0A1Y2CM59"/>
<keyword evidence="5" id="KW-1185">Reference proteome</keyword>
<gene>
    <name evidence="4" type="ORF">LY90DRAFT_671105</name>
</gene>
<accession>A0A1Y2CM59</accession>
<dbReference type="OrthoDB" id="307488at2759"/>
<comment type="function">
    <text evidence="2">Regulator of type 1 phosphatases which maintains protein phosphatase activity under strict control.</text>
</comment>
<evidence type="ECO:0000256" key="3">
    <source>
        <dbReference type="SAM" id="MobiDB-lite"/>
    </source>
</evidence>
<evidence type="ECO:0000256" key="2">
    <source>
        <dbReference type="RuleBase" id="RU367162"/>
    </source>
</evidence>
<dbReference type="STRING" id="1754190.A0A1Y2CM59"/>
<evidence type="ECO:0000313" key="4">
    <source>
        <dbReference type="EMBL" id="ORY47954.1"/>
    </source>
</evidence>
<sequence>MAEVTREPVENNQTITEVIEEEEVVPPINVAGTLHLHGRNINNQNVHWTEDTIDNEGLGRKKSKICCIYTRQRNWDDSSSSSDSSCSSSDDDDDKPNAYEIQPKYKPRSQHSHNGGCKHK</sequence>
<comment type="similarity">
    <text evidence="1 2">Belongs to the YPI1 family.</text>
</comment>
<dbReference type="GO" id="GO:0004865">
    <property type="term" value="F:protein serine/threonine phosphatase inhibitor activity"/>
    <property type="evidence" value="ECO:0007669"/>
    <property type="project" value="UniProtKB-UniRule"/>
</dbReference>
<feature type="compositionally biased region" description="Basic residues" evidence="3">
    <location>
        <begin position="105"/>
        <end position="120"/>
    </location>
</feature>
<keyword evidence="2" id="KW-0539">Nucleus</keyword>
<dbReference type="PANTHER" id="PTHR20835">
    <property type="entry name" value="E3 UBIQUITIN-PROTEIN LIGASE PPP1R11-RELATED"/>
    <property type="match status" value="1"/>
</dbReference>
<protein>
    <recommendedName>
        <fullName evidence="2">Type 1 phosphatases regulator</fullName>
    </recommendedName>
</protein>
<evidence type="ECO:0000313" key="5">
    <source>
        <dbReference type="Proteomes" id="UP000193920"/>
    </source>
</evidence>
<name>A0A1Y2CM59_9FUNG</name>
<feature type="compositionally biased region" description="Low complexity" evidence="3">
    <location>
        <begin position="77"/>
        <end position="88"/>
    </location>
</feature>
<dbReference type="GO" id="GO:0008157">
    <property type="term" value="F:protein phosphatase 1 binding"/>
    <property type="evidence" value="ECO:0007669"/>
    <property type="project" value="TreeGrafter"/>
</dbReference>
<feature type="region of interest" description="Disordered" evidence="3">
    <location>
        <begin position="74"/>
        <end position="120"/>
    </location>
</feature>